<evidence type="ECO:0000313" key="2">
    <source>
        <dbReference type="Proteomes" id="UP000092462"/>
    </source>
</evidence>
<name>A0A1B0D2K7_PHLPP</name>
<protein>
    <submittedName>
        <fullName evidence="1">Uncharacterized protein</fullName>
    </submittedName>
</protein>
<accession>A0A1B0D2K7</accession>
<evidence type="ECO:0000313" key="1">
    <source>
        <dbReference type="EnsemblMetazoa" id="PPAI001580-PA"/>
    </source>
</evidence>
<sequence>MDYISTIWQCFLVLVLLKSAHSHALPQNTFNDIANRTQCVSLCSECGCLGYFCGEECICECISDSDKDINCLSKLKVRSDALNLPYDLLIQGSAGRRFVR</sequence>
<dbReference type="VEuPathDB" id="VectorBase:PPAPM1_008604"/>
<keyword evidence="2" id="KW-1185">Reference proteome</keyword>
<dbReference type="Proteomes" id="UP000092462">
    <property type="component" value="Unassembled WGS sequence"/>
</dbReference>
<proteinExistence type="predicted"/>
<reference evidence="1" key="1">
    <citation type="submission" date="2022-08" db="UniProtKB">
        <authorList>
            <consortium name="EnsemblMetazoa"/>
        </authorList>
    </citation>
    <scope>IDENTIFICATION</scope>
    <source>
        <strain evidence="1">Israel</strain>
    </source>
</reference>
<dbReference type="AlphaFoldDB" id="A0A1B0D2K7"/>
<dbReference type="EMBL" id="AJVK01022918">
    <property type="status" value="NOT_ANNOTATED_CDS"/>
    <property type="molecule type" value="Genomic_DNA"/>
</dbReference>
<dbReference type="VEuPathDB" id="VectorBase:PPAI001580"/>
<dbReference type="EnsemblMetazoa" id="PPAI001580-RA">
    <property type="protein sequence ID" value="PPAI001580-PA"/>
    <property type="gene ID" value="PPAI001580"/>
</dbReference>
<organism evidence="1 2">
    <name type="scientific">Phlebotomus papatasi</name>
    <name type="common">Sandfly</name>
    <dbReference type="NCBI Taxonomy" id="29031"/>
    <lineage>
        <taxon>Eukaryota</taxon>
        <taxon>Metazoa</taxon>
        <taxon>Ecdysozoa</taxon>
        <taxon>Arthropoda</taxon>
        <taxon>Hexapoda</taxon>
        <taxon>Insecta</taxon>
        <taxon>Pterygota</taxon>
        <taxon>Neoptera</taxon>
        <taxon>Endopterygota</taxon>
        <taxon>Diptera</taxon>
        <taxon>Nematocera</taxon>
        <taxon>Psychodoidea</taxon>
        <taxon>Psychodidae</taxon>
        <taxon>Phlebotomus</taxon>
        <taxon>Phlebotomus</taxon>
    </lineage>
</organism>